<dbReference type="EMBL" id="CAJNOK010001398">
    <property type="protein sequence ID" value="CAF0809757.1"/>
    <property type="molecule type" value="Genomic_DNA"/>
</dbReference>
<proteinExistence type="predicted"/>
<dbReference type="GO" id="GO:0016787">
    <property type="term" value="F:hydrolase activity"/>
    <property type="evidence" value="ECO:0007669"/>
    <property type="project" value="InterPro"/>
</dbReference>
<dbReference type="InterPro" id="IPR042047">
    <property type="entry name" value="SleB_dom1"/>
</dbReference>
<gene>
    <name evidence="1" type="ORF">OVA965_LOCUS5084</name>
    <name evidence="2" type="ORF">TMI583_LOCUS5082</name>
</gene>
<protein>
    <submittedName>
        <fullName evidence="1">Uncharacterized protein</fullName>
    </submittedName>
</protein>
<organism evidence="1 3">
    <name type="scientific">Didymodactylos carnosus</name>
    <dbReference type="NCBI Taxonomy" id="1234261"/>
    <lineage>
        <taxon>Eukaryota</taxon>
        <taxon>Metazoa</taxon>
        <taxon>Spiralia</taxon>
        <taxon>Gnathifera</taxon>
        <taxon>Rotifera</taxon>
        <taxon>Eurotatoria</taxon>
        <taxon>Bdelloidea</taxon>
        <taxon>Philodinida</taxon>
        <taxon>Philodinidae</taxon>
        <taxon>Didymodactylos</taxon>
    </lineage>
</organism>
<dbReference type="AlphaFoldDB" id="A0A8S2D497"/>
<reference evidence="1" key="1">
    <citation type="submission" date="2021-02" db="EMBL/GenBank/DDBJ databases">
        <authorList>
            <person name="Nowell W R."/>
        </authorList>
    </citation>
    <scope>NUCLEOTIDE SEQUENCE</scope>
</reference>
<dbReference type="Gene3D" id="1.10.10.2520">
    <property type="entry name" value="Cell wall hydrolase SleB, domain 1"/>
    <property type="match status" value="1"/>
</dbReference>
<evidence type="ECO:0000313" key="1">
    <source>
        <dbReference type="EMBL" id="CAF0809757.1"/>
    </source>
</evidence>
<accession>A0A8S2D497</accession>
<dbReference type="Proteomes" id="UP000682733">
    <property type="component" value="Unassembled WGS sequence"/>
</dbReference>
<feature type="non-terminal residue" evidence="1">
    <location>
        <position position="54"/>
    </location>
</feature>
<name>A0A8S2D497_9BILA</name>
<sequence>MSNYDAQTADEIDVLTRTVWGEARGESEEGQAAVAHVILNRVKKSHMGSKTVKQ</sequence>
<evidence type="ECO:0000313" key="3">
    <source>
        <dbReference type="Proteomes" id="UP000677228"/>
    </source>
</evidence>
<comment type="caution">
    <text evidence="1">The sequence shown here is derived from an EMBL/GenBank/DDBJ whole genome shotgun (WGS) entry which is preliminary data.</text>
</comment>
<dbReference type="EMBL" id="CAJOBA010001398">
    <property type="protein sequence ID" value="CAF3593559.1"/>
    <property type="molecule type" value="Genomic_DNA"/>
</dbReference>
<evidence type="ECO:0000313" key="2">
    <source>
        <dbReference type="EMBL" id="CAF3593559.1"/>
    </source>
</evidence>
<dbReference type="Proteomes" id="UP000677228">
    <property type="component" value="Unassembled WGS sequence"/>
</dbReference>